<dbReference type="PROSITE" id="PS50263">
    <property type="entry name" value="CN_HYDROLASE"/>
    <property type="match status" value="1"/>
</dbReference>
<evidence type="ECO:0000256" key="1">
    <source>
        <dbReference type="ARBA" id="ARBA00022801"/>
    </source>
</evidence>
<evidence type="ECO:0000259" key="2">
    <source>
        <dbReference type="PROSITE" id="PS50263"/>
    </source>
</evidence>
<accession>A0AA36IBY0</accession>
<name>A0AA36IBY0_9DINO</name>
<reference evidence="3" key="1">
    <citation type="submission" date="2023-08" db="EMBL/GenBank/DDBJ databases">
        <authorList>
            <person name="Chen Y."/>
            <person name="Shah S."/>
            <person name="Dougan E. K."/>
            <person name="Thang M."/>
            <person name="Chan C."/>
        </authorList>
    </citation>
    <scope>NUCLEOTIDE SEQUENCE</scope>
</reference>
<dbReference type="Proteomes" id="UP001178507">
    <property type="component" value="Unassembled WGS sequence"/>
</dbReference>
<sequence length="300" mass="33112">MDGGCFGCFSGLLGALGVPGVRRAPSSVRVAAVQCSSQMGSADAIEENADKMERLARRAAAKGAQIIVFPEAALTGYTSQPFLHNWHTPQRKLAPRFAGINPAKVVPTVDSPIVRRFVDLAQELGVYLTIPFVEEVLHPSRHFFNTVCLASPGGKIVVHYRKTHLWDFVDGSWADRGDGPGMYDSEFGRIGLGICFDIHRLAELYKGKDLWALLYSVAWVGHRTDGPTERWFRKDLPETYLGTEGGLPCFVVAANWSTEREYSWDGAGYSSIYGPDGQRLAFLDLEIGDNILYQDIPCRP</sequence>
<dbReference type="EMBL" id="CAUJNA010001114">
    <property type="protein sequence ID" value="CAJ1384487.1"/>
    <property type="molecule type" value="Genomic_DNA"/>
</dbReference>
<dbReference type="GO" id="GO:0016811">
    <property type="term" value="F:hydrolase activity, acting on carbon-nitrogen (but not peptide) bonds, in linear amides"/>
    <property type="evidence" value="ECO:0007669"/>
    <property type="project" value="TreeGrafter"/>
</dbReference>
<dbReference type="Gene3D" id="3.60.110.10">
    <property type="entry name" value="Carbon-nitrogen hydrolase"/>
    <property type="match status" value="1"/>
</dbReference>
<evidence type="ECO:0000313" key="3">
    <source>
        <dbReference type="EMBL" id="CAJ1384487.1"/>
    </source>
</evidence>
<dbReference type="CDD" id="cd07197">
    <property type="entry name" value="nitrilase"/>
    <property type="match status" value="1"/>
</dbReference>
<comment type="caution">
    <text evidence="3">The sequence shown here is derived from an EMBL/GenBank/DDBJ whole genome shotgun (WGS) entry which is preliminary data.</text>
</comment>
<dbReference type="AlphaFoldDB" id="A0AA36IBY0"/>
<feature type="domain" description="CN hydrolase" evidence="2">
    <location>
        <begin position="28"/>
        <end position="298"/>
    </location>
</feature>
<keyword evidence="4" id="KW-1185">Reference proteome</keyword>
<dbReference type="SUPFAM" id="SSF56317">
    <property type="entry name" value="Carbon-nitrogen hydrolase"/>
    <property type="match status" value="1"/>
</dbReference>
<protein>
    <recommendedName>
        <fullName evidence="2">CN hydrolase domain-containing protein</fullName>
    </recommendedName>
</protein>
<keyword evidence="1" id="KW-0378">Hydrolase</keyword>
<dbReference type="InterPro" id="IPR036526">
    <property type="entry name" value="C-N_Hydrolase_sf"/>
</dbReference>
<dbReference type="PANTHER" id="PTHR43674:SF16">
    <property type="entry name" value="CARBON-NITROGEN FAMILY, PUTATIVE (AFU_ORTHOLOGUE AFUA_5G02350)-RELATED"/>
    <property type="match status" value="1"/>
</dbReference>
<organism evidence="3 4">
    <name type="scientific">Effrenium voratum</name>
    <dbReference type="NCBI Taxonomy" id="2562239"/>
    <lineage>
        <taxon>Eukaryota</taxon>
        <taxon>Sar</taxon>
        <taxon>Alveolata</taxon>
        <taxon>Dinophyceae</taxon>
        <taxon>Suessiales</taxon>
        <taxon>Symbiodiniaceae</taxon>
        <taxon>Effrenium</taxon>
    </lineage>
</organism>
<dbReference type="Pfam" id="PF00795">
    <property type="entry name" value="CN_hydrolase"/>
    <property type="match status" value="1"/>
</dbReference>
<evidence type="ECO:0000313" key="4">
    <source>
        <dbReference type="Proteomes" id="UP001178507"/>
    </source>
</evidence>
<proteinExistence type="predicted"/>
<dbReference type="InterPro" id="IPR050345">
    <property type="entry name" value="Aliph_Amidase/BUP"/>
</dbReference>
<dbReference type="PANTHER" id="PTHR43674">
    <property type="entry name" value="NITRILASE C965.09-RELATED"/>
    <property type="match status" value="1"/>
</dbReference>
<gene>
    <name evidence="3" type="ORF">EVOR1521_LOCUS11355</name>
</gene>
<dbReference type="InterPro" id="IPR003010">
    <property type="entry name" value="C-N_Hydrolase"/>
</dbReference>